<evidence type="ECO:0000313" key="3">
    <source>
        <dbReference type="Proteomes" id="UP001597135"/>
    </source>
</evidence>
<protein>
    <submittedName>
        <fullName evidence="2">AIPR family protein</fullName>
    </submittedName>
</protein>
<keyword evidence="3" id="KW-1185">Reference proteome</keyword>
<sequence length="413" mass="46656">MAAKAYRFEVAEARSFKHPYFPDIQKFTFLVPASKFPKNLPQKANLREATGMKRAVYTDVLESLRGNNALPGTFDLLNLGVTVIAESVEAVDKRIFDVLIDDEYGIANGGHTANLIWSCQEDGTIAEGQHVEVRIITGVDGPDAHTMRVDIARAQNTGIAVRPESIYELDGAFQGIKNAISKYPWSGSVAYKESDDEDLDVREIIALMELMNIFDFPNRKGKYPISSYEKWSTPLKKFGEDFSQYRDAPELRKYHKLEGLVPDILALYDIIRREFIKFRSEALGNKGAKPAYIERTSKPDGFSFPYAGFDNHPERLTKGAAYPILGAFRNYVKENSESGLAEWDGGFEHVKKVWRQVAPDIFWETHATVKEIGPAPNVLGKNRNHWAGLYKTVENFHLREQLERLQSGARDGE</sequence>
<accession>A0ABW3ZL74</accession>
<proteinExistence type="predicted"/>
<dbReference type="Pfam" id="PF10592">
    <property type="entry name" value="AIPR"/>
    <property type="match status" value="1"/>
</dbReference>
<feature type="domain" description="Abortive phage infection protein C-terminal" evidence="1">
    <location>
        <begin position="44"/>
        <end position="359"/>
    </location>
</feature>
<dbReference type="Proteomes" id="UP001597135">
    <property type="component" value="Unassembled WGS sequence"/>
</dbReference>
<reference evidence="3" key="1">
    <citation type="journal article" date="2019" name="Int. J. Syst. Evol. Microbiol.">
        <title>The Global Catalogue of Microorganisms (GCM) 10K type strain sequencing project: providing services to taxonomists for standard genome sequencing and annotation.</title>
        <authorList>
            <consortium name="The Broad Institute Genomics Platform"/>
            <consortium name="The Broad Institute Genome Sequencing Center for Infectious Disease"/>
            <person name="Wu L."/>
            <person name="Ma J."/>
        </authorList>
    </citation>
    <scope>NUCLEOTIDE SEQUENCE [LARGE SCALE GENOMIC DNA]</scope>
    <source>
        <strain evidence="3">CCUG 62953</strain>
    </source>
</reference>
<evidence type="ECO:0000259" key="1">
    <source>
        <dbReference type="Pfam" id="PF10592"/>
    </source>
</evidence>
<dbReference type="EMBL" id="JBHTMU010000033">
    <property type="protein sequence ID" value="MFD1343896.1"/>
    <property type="molecule type" value="Genomic_DNA"/>
</dbReference>
<evidence type="ECO:0000313" key="2">
    <source>
        <dbReference type="EMBL" id="MFD1343896.1"/>
    </source>
</evidence>
<dbReference type="RefSeq" id="WP_386805232.1">
    <property type="nucleotide sequence ID" value="NZ_JBHTMU010000033.1"/>
</dbReference>
<gene>
    <name evidence="2" type="ORF">ACFQ4E_15820</name>
</gene>
<comment type="caution">
    <text evidence="2">The sequence shown here is derived from an EMBL/GenBank/DDBJ whole genome shotgun (WGS) entry which is preliminary data.</text>
</comment>
<dbReference type="InterPro" id="IPR018891">
    <property type="entry name" value="AIPR_C"/>
</dbReference>
<name>A0ABW3ZL74_9RHOB</name>
<organism evidence="2 3">
    <name type="scientific">Litorisediminicola beolgyonensis</name>
    <dbReference type="NCBI Taxonomy" id="1173614"/>
    <lineage>
        <taxon>Bacteria</taxon>
        <taxon>Pseudomonadati</taxon>
        <taxon>Pseudomonadota</taxon>
        <taxon>Alphaproteobacteria</taxon>
        <taxon>Rhodobacterales</taxon>
        <taxon>Paracoccaceae</taxon>
        <taxon>Litorisediminicola</taxon>
    </lineage>
</organism>